<accession>A0A0F9TF49</accession>
<organism evidence="1">
    <name type="scientific">marine sediment metagenome</name>
    <dbReference type="NCBI Taxonomy" id="412755"/>
    <lineage>
        <taxon>unclassified sequences</taxon>
        <taxon>metagenomes</taxon>
        <taxon>ecological metagenomes</taxon>
    </lineage>
</organism>
<dbReference type="EMBL" id="LAZR01001261">
    <property type="protein sequence ID" value="KKN47681.1"/>
    <property type="molecule type" value="Genomic_DNA"/>
</dbReference>
<evidence type="ECO:0000313" key="1">
    <source>
        <dbReference type="EMBL" id="KKN47681.1"/>
    </source>
</evidence>
<proteinExistence type="predicted"/>
<name>A0A0F9TF49_9ZZZZ</name>
<gene>
    <name evidence="1" type="ORF">LCGC14_0660040</name>
</gene>
<dbReference type="AlphaFoldDB" id="A0A0F9TF49"/>
<comment type="caution">
    <text evidence="1">The sequence shown here is derived from an EMBL/GenBank/DDBJ whole genome shotgun (WGS) entry which is preliminary data.</text>
</comment>
<reference evidence="1" key="1">
    <citation type="journal article" date="2015" name="Nature">
        <title>Complex archaea that bridge the gap between prokaryotes and eukaryotes.</title>
        <authorList>
            <person name="Spang A."/>
            <person name="Saw J.H."/>
            <person name="Jorgensen S.L."/>
            <person name="Zaremba-Niedzwiedzka K."/>
            <person name="Martijn J."/>
            <person name="Lind A.E."/>
            <person name="van Eijk R."/>
            <person name="Schleper C."/>
            <person name="Guy L."/>
            <person name="Ettema T.J."/>
        </authorList>
    </citation>
    <scope>NUCLEOTIDE SEQUENCE</scope>
</reference>
<sequence>MRYFQVVNGRVNRIRPWPKTLTKKRALQLSIRKWKTVVEDFSVLTADEDGGWMTCALCHLYIENDRCSGCPVAEHVNDEGCNSTPYVNRHENNPQEELDFLKEVYLNKYGEEYP</sequence>
<protein>
    <submittedName>
        <fullName evidence="1">Uncharacterized protein</fullName>
    </submittedName>
</protein>